<dbReference type="GO" id="GO:0009055">
    <property type="term" value="F:electron transfer activity"/>
    <property type="evidence" value="ECO:0007669"/>
    <property type="project" value="InterPro"/>
</dbReference>
<keyword evidence="4 10" id="KW-0813">Transport</keyword>
<dbReference type="EMBL" id="FNFD01000001">
    <property type="protein sequence ID" value="SDJ26268.1"/>
    <property type="molecule type" value="Genomic_DNA"/>
</dbReference>
<feature type="signal peptide" evidence="10">
    <location>
        <begin position="1"/>
        <end position="20"/>
    </location>
</feature>
<evidence type="ECO:0000256" key="2">
    <source>
        <dbReference type="ARBA" id="ARBA00004418"/>
    </source>
</evidence>
<keyword evidence="9" id="KW-1015">Disulfide bond</keyword>
<organism evidence="12 13">
    <name type="scientific">Pseudomonas indica</name>
    <dbReference type="NCBI Taxonomy" id="137658"/>
    <lineage>
        <taxon>Bacteria</taxon>
        <taxon>Pseudomonadati</taxon>
        <taxon>Pseudomonadota</taxon>
        <taxon>Gammaproteobacteria</taxon>
        <taxon>Pseudomonadales</taxon>
        <taxon>Pseudomonadaceae</taxon>
        <taxon>Pseudomonas</taxon>
    </lineage>
</organism>
<evidence type="ECO:0000259" key="11">
    <source>
        <dbReference type="Pfam" id="PF00127"/>
    </source>
</evidence>
<dbReference type="CDD" id="cd13922">
    <property type="entry name" value="Azurin"/>
    <property type="match status" value="1"/>
</dbReference>
<dbReference type="Pfam" id="PF00127">
    <property type="entry name" value="Copper-bind"/>
    <property type="match status" value="1"/>
</dbReference>
<dbReference type="PROSITE" id="PS00196">
    <property type="entry name" value="COPPER_BLUE"/>
    <property type="match status" value="1"/>
</dbReference>
<keyword evidence="6 10" id="KW-0574">Periplasm</keyword>
<dbReference type="InterPro" id="IPR014068">
    <property type="entry name" value="Azurin"/>
</dbReference>
<dbReference type="PANTHER" id="PTHR38439">
    <property type="entry name" value="AURACYANIN-B"/>
    <property type="match status" value="1"/>
</dbReference>
<dbReference type="InterPro" id="IPR008972">
    <property type="entry name" value="Cupredoxin"/>
</dbReference>
<name>A0A1G8SAM2_9PSED</name>
<comment type="subcellular location">
    <subcellularLocation>
        <location evidence="2 10">Periplasm</location>
    </subcellularLocation>
</comment>
<keyword evidence="10" id="KW-0732">Signal</keyword>
<dbReference type="InterPro" id="IPR000923">
    <property type="entry name" value="BlueCu_1"/>
</dbReference>
<dbReference type="FunFam" id="2.60.40.420:FF:000040">
    <property type="entry name" value="Azurin"/>
    <property type="match status" value="1"/>
</dbReference>
<evidence type="ECO:0000256" key="9">
    <source>
        <dbReference type="ARBA" id="ARBA00023157"/>
    </source>
</evidence>
<feature type="chain" id="PRO_5011332798" description="Azurin" evidence="10">
    <location>
        <begin position="21"/>
        <end position="148"/>
    </location>
</feature>
<evidence type="ECO:0000256" key="8">
    <source>
        <dbReference type="ARBA" id="ARBA00023008"/>
    </source>
</evidence>
<proteinExistence type="predicted"/>
<keyword evidence="5 10" id="KW-0479">Metal-binding</keyword>
<dbReference type="Proteomes" id="UP000198706">
    <property type="component" value="Unassembled WGS sequence"/>
</dbReference>
<evidence type="ECO:0000256" key="7">
    <source>
        <dbReference type="ARBA" id="ARBA00022982"/>
    </source>
</evidence>
<dbReference type="NCBIfam" id="TIGR02695">
    <property type="entry name" value="azurin"/>
    <property type="match status" value="1"/>
</dbReference>
<evidence type="ECO:0000256" key="5">
    <source>
        <dbReference type="ARBA" id="ARBA00022723"/>
    </source>
</evidence>
<dbReference type="GO" id="GO:0005507">
    <property type="term" value="F:copper ion binding"/>
    <property type="evidence" value="ECO:0007669"/>
    <property type="project" value="UniProtKB-UniRule"/>
</dbReference>
<comment type="function">
    <text evidence="1 10">Transfers electrons from cytochrome c551 to cytochrome oxidase.</text>
</comment>
<evidence type="ECO:0000256" key="6">
    <source>
        <dbReference type="ARBA" id="ARBA00022764"/>
    </source>
</evidence>
<accession>A0A1G8SAM2</accession>
<keyword evidence="8 10" id="KW-0186">Copper</keyword>
<sequence>MLRKLLAASLLSLASAPLWAAECSVDVESTDQMTYTTKAIEIDKSCKEFTVNLKHTGQLPKNVMGHNWVLTTAADMPGVVSDGMAAGLDNNYLKPDDARIIAHTKVIGGGESDSVSFDVSKLTAGNEYMFFCSFPGHSAMMKGTVTLK</sequence>
<keyword evidence="7 10" id="KW-0249">Electron transport</keyword>
<dbReference type="SUPFAM" id="SSF49503">
    <property type="entry name" value="Cupredoxins"/>
    <property type="match status" value="1"/>
</dbReference>
<reference evidence="12 13" key="1">
    <citation type="submission" date="2016-10" db="EMBL/GenBank/DDBJ databases">
        <authorList>
            <person name="de Groot N.N."/>
        </authorList>
    </citation>
    <scope>NUCLEOTIDE SEQUENCE [LARGE SCALE GENOMIC DNA]</scope>
    <source>
        <strain evidence="12 13">JCM 21544</strain>
    </source>
</reference>
<keyword evidence="13" id="KW-1185">Reference proteome</keyword>
<protein>
    <recommendedName>
        <fullName evidence="3 10">Azurin</fullName>
    </recommendedName>
</protein>
<dbReference type="InterPro" id="IPR028871">
    <property type="entry name" value="BlueCu_1_BS"/>
</dbReference>
<evidence type="ECO:0000313" key="12">
    <source>
        <dbReference type="EMBL" id="SDJ26268.1"/>
    </source>
</evidence>
<dbReference type="STRING" id="137658.SAMN05216186_1012"/>
<dbReference type="Gene3D" id="2.60.40.420">
    <property type="entry name" value="Cupredoxins - blue copper proteins"/>
    <property type="match status" value="1"/>
</dbReference>
<dbReference type="InterPro" id="IPR050845">
    <property type="entry name" value="Cu-binding_ET"/>
</dbReference>
<feature type="domain" description="Blue (type 1) copper" evidence="11">
    <location>
        <begin position="21"/>
        <end position="148"/>
    </location>
</feature>
<dbReference type="GO" id="GO:0042597">
    <property type="term" value="C:periplasmic space"/>
    <property type="evidence" value="ECO:0007669"/>
    <property type="project" value="UniProtKB-SubCell"/>
</dbReference>
<evidence type="ECO:0000256" key="1">
    <source>
        <dbReference type="ARBA" id="ARBA00002770"/>
    </source>
</evidence>
<dbReference type="AlphaFoldDB" id="A0A1G8SAM2"/>
<dbReference type="PANTHER" id="PTHR38439:SF2">
    <property type="entry name" value="OUTER MEMBRANE PROTEIN H.8"/>
    <property type="match status" value="1"/>
</dbReference>
<gene>
    <name evidence="12" type="ORF">SAMN05216186_1012</name>
</gene>
<evidence type="ECO:0000256" key="4">
    <source>
        <dbReference type="ARBA" id="ARBA00022448"/>
    </source>
</evidence>
<dbReference type="RefSeq" id="WP_084339341.1">
    <property type="nucleotide sequence ID" value="NZ_CBKZNZ010000113.1"/>
</dbReference>
<evidence type="ECO:0000256" key="10">
    <source>
        <dbReference type="RuleBase" id="RU363017"/>
    </source>
</evidence>
<evidence type="ECO:0000313" key="13">
    <source>
        <dbReference type="Proteomes" id="UP000198706"/>
    </source>
</evidence>
<evidence type="ECO:0000256" key="3">
    <source>
        <dbReference type="ARBA" id="ARBA00014744"/>
    </source>
</evidence>
<dbReference type="OrthoDB" id="9814063at2"/>